<evidence type="ECO:0000256" key="2">
    <source>
        <dbReference type="ARBA" id="ARBA00022448"/>
    </source>
</evidence>
<dbReference type="Proteomes" id="UP000273119">
    <property type="component" value="Unassembled WGS sequence"/>
</dbReference>
<dbReference type="Gene3D" id="1.10.3720.10">
    <property type="entry name" value="MetI-like"/>
    <property type="match status" value="1"/>
</dbReference>
<keyword evidence="6 8" id="KW-1133">Transmembrane helix</keyword>
<keyword evidence="12" id="KW-1185">Reference proteome</keyword>
<dbReference type="GO" id="GO:0022857">
    <property type="term" value="F:transmembrane transporter activity"/>
    <property type="evidence" value="ECO:0007669"/>
    <property type="project" value="InterPro"/>
</dbReference>
<dbReference type="InterPro" id="IPR000515">
    <property type="entry name" value="MetI-like"/>
</dbReference>
<dbReference type="SUPFAM" id="SSF161098">
    <property type="entry name" value="MetI-like"/>
    <property type="match status" value="1"/>
</dbReference>
<feature type="transmembrane region" description="Helical" evidence="8">
    <location>
        <begin position="214"/>
        <end position="239"/>
    </location>
</feature>
<evidence type="ECO:0000256" key="9">
    <source>
        <dbReference type="SAM" id="MobiDB-lite"/>
    </source>
</evidence>
<comment type="subcellular location">
    <subcellularLocation>
        <location evidence="1 8">Cell membrane</location>
        <topology evidence="1 8">Multi-pass membrane protein</topology>
    </subcellularLocation>
</comment>
<evidence type="ECO:0000256" key="7">
    <source>
        <dbReference type="ARBA" id="ARBA00023136"/>
    </source>
</evidence>
<dbReference type="PANTHER" id="PTHR30614:SF0">
    <property type="entry name" value="L-CYSTINE TRANSPORT SYSTEM PERMEASE PROTEIN TCYL"/>
    <property type="match status" value="1"/>
</dbReference>
<evidence type="ECO:0000256" key="5">
    <source>
        <dbReference type="ARBA" id="ARBA00022970"/>
    </source>
</evidence>
<feature type="transmembrane region" description="Helical" evidence="8">
    <location>
        <begin position="178"/>
        <end position="202"/>
    </location>
</feature>
<evidence type="ECO:0000256" key="8">
    <source>
        <dbReference type="RuleBase" id="RU363032"/>
    </source>
</evidence>
<feature type="transmembrane region" description="Helical" evidence="8">
    <location>
        <begin position="64"/>
        <end position="84"/>
    </location>
</feature>
<dbReference type="GO" id="GO:0043190">
    <property type="term" value="C:ATP-binding cassette (ABC) transporter complex"/>
    <property type="evidence" value="ECO:0007669"/>
    <property type="project" value="InterPro"/>
</dbReference>
<keyword evidence="5" id="KW-0029">Amino-acid transport</keyword>
<protein>
    <submittedName>
        <fullName evidence="11">Amino acid ABC transporter permease</fullName>
    </submittedName>
</protein>
<name>A0A496PN82_9MICC</name>
<proteinExistence type="inferred from homology"/>
<evidence type="ECO:0000313" key="12">
    <source>
        <dbReference type="Proteomes" id="UP000273119"/>
    </source>
</evidence>
<sequence length="316" mass="34233">MWSLITNPRYEWGVFSEYFFSPAVVQGLGLALLLTLLGTVLGFAFGTVIALLRLSPSPLLAGPAWAFVWFFRSVPLVVLILVFYNLGYLYPTLGLGTPFTTDYWLVEFHTTLTITSFAAALIGITLHEAAYASEIIRAGILSVDAGQLEASAALGLPARVRFFRIVLPQAARAILPNAFNLVIGLVKGTSVVFIVALPEIFYTVQVIYNRNGKVIPLLLVACVWYALITTLLSIAQYYVERRFARGAHRTLPPTPLQKLRAGIARAWARLGDDPQGPSQDAPPARGIPGSAASPSTNHAARTAAYQVATETSGVTR</sequence>
<dbReference type="CDD" id="cd06261">
    <property type="entry name" value="TM_PBP2"/>
    <property type="match status" value="1"/>
</dbReference>
<feature type="transmembrane region" description="Helical" evidence="8">
    <location>
        <begin position="104"/>
        <end position="126"/>
    </location>
</feature>
<keyword evidence="2 8" id="KW-0813">Transport</keyword>
<evidence type="ECO:0000256" key="4">
    <source>
        <dbReference type="ARBA" id="ARBA00022692"/>
    </source>
</evidence>
<dbReference type="GO" id="GO:0006865">
    <property type="term" value="P:amino acid transport"/>
    <property type="evidence" value="ECO:0007669"/>
    <property type="project" value="UniProtKB-KW"/>
</dbReference>
<dbReference type="InterPro" id="IPR010065">
    <property type="entry name" value="AA_ABC_transptr_permease_3TM"/>
</dbReference>
<feature type="region of interest" description="Disordered" evidence="9">
    <location>
        <begin position="272"/>
        <end position="316"/>
    </location>
</feature>
<dbReference type="InterPro" id="IPR043429">
    <property type="entry name" value="ArtM/GltK/GlnP/TcyL/YhdX-like"/>
</dbReference>
<keyword evidence="4 8" id="KW-0812">Transmembrane</keyword>
<keyword evidence="7 8" id="KW-0472">Membrane</keyword>
<dbReference type="NCBIfam" id="TIGR01726">
    <property type="entry name" value="HEQRo_perm_3TM"/>
    <property type="match status" value="1"/>
</dbReference>
<dbReference type="AlphaFoldDB" id="A0A496PN82"/>
<dbReference type="InterPro" id="IPR035906">
    <property type="entry name" value="MetI-like_sf"/>
</dbReference>
<dbReference type="PANTHER" id="PTHR30614">
    <property type="entry name" value="MEMBRANE COMPONENT OF AMINO ACID ABC TRANSPORTER"/>
    <property type="match status" value="1"/>
</dbReference>
<organism evidence="11 12">
    <name type="scientific">Galactobacter caseinivorans</name>
    <dbReference type="NCBI Taxonomy" id="2676123"/>
    <lineage>
        <taxon>Bacteria</taxon>
        <taxon>Bacillati</taxon>
        <taxon>Actinomycetota</taxon>
        <taxon>Actinomycetes</taxon>
        <taxon>Micrococcales</taxon>
        <taxon>Micrococcaceae</taxon>
        <taxon>Galactobacter</taxon>
    </lineage>
</organism>
<comment type="caution">
    <text evidence="11">The sequence shown here is derived from an EMBL/GenBank/DDBJ whole genome shotgun (WGS) entry which is preliminary data.</text>
</comment>
<keyword evidence="3" id="KW-1003">Cell membrane</keyword>
<reference evidence="11 12" key="1">
    <citation type="submission" date="2018-07" db="EMBL/GenBank/DDBJ databases">
        <title>Arthrobacter sp. nov., isolated from raw cow's milk with high bacterial count.</title>
        <authorList>
            <person name="Hahne J."/>
            <person name="Isele D."/>
            <person name="Lipski A."/>
        </authorList>
    </citation>
    <scope>NUCLEOTIDE SEQUENCE [LARGE SCALE GENOMIC DNA]</scope>
    <source>
        <strain evidence="11 12">JZ R-183</strain>
    </source>
</reference>
<comment type="similarity">
    <text evidence="8">Belongs to the binding-protein-dependent transport system permease family.</text>
</comment>
<evidence type="ECO:0000256" key="3">
    <source>
        <dbReference type="ARBA" id="ARBA00022475"/>
    </source>
</evidence>
<dbReference type="Pfam" id="PF00528">
    <property type="entry name" value="BPD_transp_1"/>
    <property type="match status" value="1"/>
</dbReference>
<gene>
    <name evidence="11" type="ORF">DWQ67_03105</name>
</gene>
<evidence type="ECO:0000256" key="1">
    <source>
        <dbReference type="ARBA" id="ARBA00004651"/>
    </source>
</evidence>
<evidence type="ECO:0000313" key="11">
    <source>
        <dbReference type="EMBL" id="RKW71991.1"/>
    </source>
</evidence>
<accession>A0A496PN82</accession>
<feature type="domain" description="ABC transmembrane type-1" evidence="10">
    <location>
        <begin position="28"/>
        <end position="236"/>
    </location>
</feature>
<feature type="transmembrane region" description="Helical" evidence="8">
    <location>
        <begin position="28"/>
        <end position="52"/>
    </location>
</feature>
<dbReference type="PROSITE" id="PS50928">
    <property type="entry name" value="ABC_TM1"/>
    <property type="match status" value="1"/>
</dbReference>
<evidence type="ECO:0000259" key="10">
    <source>
        <dbReference type="PROSITE" id="PS50928"/>
    </source>
</evidence>
<dbReference type="EMBL" id="QQXL01000001">
    <property type="protein sequence ID" value="RKW71991.1"/>
    <property type="molecule type" value="Genomic_DNA"/>
</dbReference>
<evidence type="ECO:0000256" key="6">
    <source>
        <dbReference type="ARBA" id="ARBA00022989"/>
    </source>
</evidence>